<accession>A0AAW1JI46</accession>
<evidence type="ECO:0000256" key="4">
    <source>
        <dbReference type="ARBA" id="ARBA00023128"/>
    </source>
</evidence>
<keyword evidence="2 6" id="KW-0812">Transmembrane</keyword>
<keyword evidence="5 6" id="KW-0472">Membrane</keyword>
<keyword evidence="4" id="KW-0496">Mitochondrion</keyword>
<evidence type="ECO:0000256" key="5">
    <source>
        <dbReference type="ARBA" id="ARBA00023136"/>
    </source>
</evidence>
<feature type="transmembrane region" description="Helical" evidence="6">
    <location>
        <begin position="170"/>
        <end position="191"/>
    </location>
</feature>
<evidence type="ECO:0000256" key="2">
    <source>
        <dbReference type="ARBA" id="ARBA00022692"/>
    </source>
</evidence>
<gene>
    <name evidence="7" type="ORF">QE152_g29481</name>
</gene>
<dbReference type="GO" id="GO:0032981">
    <property type="term" value="P:mitochondrial respiratory chain complex I assembly"/>
    <property type="evidence" value="ECO:0007669"/>
    <property type="project" value="TreeGrafter"/>
</dbReference>
<dbReference type="EMBL" id="JASPKY010000375">
    <property type="protein sequence ID" value="KAK9703176.1"/>
    <property type="molecule type" value="Genomic_DNA"/>
</dbReference>
<evidence type="ECO:0000256" key="6">
    <source>
        <dbReference type="SAM" id="Phobius"/>
    </source>
</evidence>
<proteinExistence type="predicted"/>
<dbReference type="Proteomes" id="UP001458880">
    <property type="component" value="Unassembled WGS sequence"/>
</dbReference>
<dbReference type="InterPro" id="IPR009801">
    <property type="entry name" value="TMEM126"/>
</dbReference>
<feature type="transmembrane region" description="Helical" evidence="6">
    <location>
        <begin position="74"/>
        <end position="94"/>
    </location>
</feature>
<keyword evidence="3 6" id="KW-1133">Transmembrane helix</keyword>
<dbReference type="AlphaFoldDB" id="A0AAW1JI46"/>
<comment type="caution">
    <text evidence="7">The sequence shown here is derived from an EMBL/GenBank/DDBJ whole genome shotgun (WGS) entry which is preliminary data.</text>
</comment>
<dbReference type="GO" id="GO:0031966">
    <property type="term" value="C:mitochondrial membrane"/>
    <property type="evidence" value="ECO:0007669"/>
    <property type="project" value="UniProtKB-SubCell"/>
</dbReference>
<evidence type="ECO:0000256" key="1">
    <source>
        <dbReference type="ARBA" id="ARBA00004225"/>
    </source>
</evidence>
<evidence type="ECO:0000256" key="3">
    <source>
        <dbReference type="ARBA" id="ARBA00022989"/>
    </source>
</evidence>
<dbReference type="Pfam" id="PF07114">
    <property type="entry name" value="TMEM126"/>
    <property type="match status" value="1"/>
</dbReference>
<dbReference type="PANTHER" id="PTHR16296">
    <property type="entry name" value="UNCHARACTERIZED HYPOTHALAMUS PROTEIN HT007"/>
    <property type="match status" value="1"/>
</dbReference>
<protein>
    <submittedName>
        <fullName evidence="7">Transmembrane protein 126</fullName>
    </submittedName>
</protein>
<evidence type="ECO:0000313" key="7">
    <source>
        <dbReference type="EMBL" id="KAK9703176.1"/>
    </source>
</evidence>
<comment type="subcellular location">
    <subcellularLocation>
        <location evidence="1">Mitochondrion membrane</location>
        <topology evidence="1">Multi-pass membrane protein</topology>
    </subcellularLocation>
</comment>
<keyword evidence="8" id="KW-1185">Reference proteome</keyword>
<reference evidence="7 8" key="1">
    <citation type="journal article" date="2024" name="BMC Genomics">
        <title>De novo assembly and annotation of Popillia japonica's genome with initial clues to its potential as an invasive pest.</title>
        <authorList>
            <person name="Cucini C."/>
            <person name="Boschi S."/>
            <person name="Funari R."/>
            <person name="Cardaioli E."/>
            <person name="Iannotti N."/>
            <person name="Marturano G."/>
            <person name="Paoli F."/>
            <person name="Bruttini M."/>
            <person name="Carapelli A."/>
            <person name="Frati F."/>
            <person name="Nardi F."/>
        </authorList>
    </citation>
    <scope>NUCLEOTIDE SEQUENCE [LARGE SCALE GENOMIC DNA]</scope>
    <source>
        <strain evidence="7">DMR45628</strain>
    </source>
</reference>
<feature type="transmembrane region" description="Helical" evidence="6">
    <location>
        <begin position="41"/>
        <end position="62"/>
    </location>
</feature>
<evidence type="ECO:0000313" key="8">
    <source>
        <dbReference type="Proteomes" id="UP001458880"/>
    </source>
</evidence>
<name>A0AAW1JI46_POPJA</name>
<organism evidence="7 8">
    <name type="scientific">Popillia japonica</name>
    <name type="common">Japanese beetle</name>
    <dbReference type="NCBI Taxonomy" id="7064"/>
    <lineage>
        <taxon>Eukaryota</taxon>
        <taxon>Metazoa</taxon>
        <taxon>Ecdysozoa</taxon>
        <taxon>Arthropoda</taxon>
        <taxon>Hexapoda</taxon>
        <taxon>Insecta</taxon>
        <taxon>Pterygota</taxon>
        <taxon>Neoptera</taxon>
        <taxon>Endopterygota</taxon>
        <taxon>Coleoptera</taxon>
        <taxon>Polyphaga</taxon>
        <taxon>Scarabaeiformia</taxon>
        <taxon>Scarabaeidae</taxon>
        <taxon>Rutelinae</taxon>
        <taxon>Popillia</taxon>
    </lineage>
</organism>
<dbReference type="PANTHER" id="PTHR16296:SF2">
    <property type="entry name" value="TRANSMEMBRANE PROTEIN 126A"/>
    <property type="match status" value="1"/>
</dbReference>
<sequence>MSLSEAKLSDLPPDAVKLSKQDAIIHQLKIMKSWKNKRDTFIFQYGGTFLGCISAGVGIFLNNHFRRKYKLYDYGRLSSYLPIVVLPAALSLLFHTQFVTTEVTLPNICATCMETRASAIQAMTGCVLPLILAPLSSIPLAMQYHTYDVPFITKEPMKVLKLVQKQTKPIANILTAIFLGQAMIAAVVTYYEMKSVHKVQTKLAKLEFDLEHNQV</sequence>